<reference evidence="2 3" key="1">
    <citation type="submission" date="2012-10" db="EMBL/GenBank/DDBJ databases">
        <authorList>
            <person name="Zafar N."/>
            <person name="Inman J."/>
            <person name="Hall N."/>
            <person name="Lorenzi H."/>
            <person name="Caler E."/>
        </authorList>
    </citation>
    <scope>NUCLEOTIDE SEQUENCE [LARGE SCALE GENOMIC DNA]</scope>
    <source>
        <strain evidence="2 3">IP1</strain>
    </source>
</reference>
<dbReference type="GeneID" id="14886658"/>
<dbReference type="AlphaFoldDB" id="A0A0A1U0Z1"/>
<sequence>MQICTSDGRFQFIPYVWVHHGLEVLDLRCDEKNNRNSDFSYGYLMHLIILECTRLGLKTVWLGGTFTTSFFTAIQYNSSTDYIPCVSPVGNSGNGSELICIMACSRKRKELNDYLHWICGDQIQQGERTRDVHV</sequence>
<accession>A0A0A1U0Z1</accession>
<protein>
    <recommendedName>
        <fullName evidence="1">Putative nitroreductase TM1586 domain-containing protein</fullName>
    </recommendedName>
</protein>
<dbReference type="OrthoDB" id="444150at2759"/>
<evidence type="ECO:0000259" key="1">
    <source>
        <dbReference type="Pfam" id="PF14512"/>
    </source>
</evidence>
<dbReference type="Gene3D" id="3.40.109.10">
    <property type="entry name" value="NADH Oxidase"/>
    <property type="match status" value="1"/>
</dbReference>
<dbReference type="InterPro" id="IPR000415">
    <property type="entry name" value="Nitroreductase-like"/>
</dbReference>
<dbReference type="GO" id="GO:0016491">
    <property type="term" value="F:oxidoreductase activity"/>
    <property type="evidence" value="ECO:0007669"/>
    <property type="project" value="InterPro"/>
</dbReference>
<keyword evidence="3" id="KW-1185">Reference proteome</keyword>
<gene>
    <name evidence="2" type="ORF">EIN_381980</name>
</gene>
<dbReference type="VEuPathDB" id="AmoebaDB:EIN_381980"/>
<dbReference type="InterPro" id="IPR029478">
    <property type="entry name" value="TM1586_NiRdase"/>
</dbReference>
<evidence type="ECO:0000313" key="3">
    <source>
        <dbReference type="Proteomes" id="UP000014680"/>
    </source>
</evidence>
<name>A0A0A1U0Z1_ENTIV</name>
<proteinExistence type="predicted"/>
<feature type="domain" description="Putative nitroreductase TM1586" evidence="1">
    <location>
        <begin position="33"/>
        <end position="113"/>
    </location>
</feature>
<dbReference type="EMBL" id="KB206817">
    <property type="protein sequence ID" value="ELP87674.1"/>
    <property type="molecule type" value="Genomic_DNA"/>
</dbReference>
<dbReference type="KEGG" id="eiv:EIN_381980"/>
<dbReference type="RefSeq" id="XP_004254445.1">
    <property type="nucleotide sequence ID" value="XM_004254397.1"/>
</dbReference>
<organism evidence="2 3">
    <name type="scientific">Entamoeba invadens IP1</name>
    <dbReference type="NCBI Taxonomy" id="370355"/>
    <lineage>
        <taxon>Eukaryota</taxon>
        <taxon>Amoebozoa</taxon>
        <taxon>Evosea</taxon>
        <taxon>Archamoebae</taxon>
        <taxon>Mastigamoebida</taxon>
        <taxon>Entamoebidae</taxon>
        <taxon>Entamoeba</taxon>
    </lineage>
</organism>
<dbReference type="SUPFAM" id="SSF55469">
    <property type="entry name" value="FMN-dependent nitroreductase-like"/>
    <property type="match status" value="1"/>
</dbReference>
<dbReference type="Proteomes" id="UP000014680">
    <property type="component" value="Unassembled WGS sequence"/>
</dbReference>
<evidence type="ECO:0000313" key="2">
    <source>
        <dbReference type="EMBL" id="ELP87674.1"/>
    </source>
</evidence>
<dbReference type="Pfam" id="PF14512">
    <property type="entry name" value="TM1586_NiRdase"/>
    <property type="match status" value="1"/>
</dbReference>